<feature type="signal peptide" evidence="3">
    <location>
        <begin position="1"/>
        <end position="31"/>
    </location>
</feature>
<evidence type="ECO:0000256" key="3">
    <source>
        <dbReference type="SAM" id="SignalP"/>
    </source>
</evidence>
<evidence type="ECO:0008006" key="6">
    <source>
        <dbReference type="Google" id="ProtNLM"/>
    </source>
</evidence>
<dbReference type="Proteomes" id="UP000265515">
    <property type="component" value="Unassembled WGS sequence"/>
</dbReference>
<evidence type="ECO:0000313" key="5">
    <source>
        <dbReference type="Proteomes" id="UP000265515"/>
    </source>
</evidence>
<feature type="chain" id="PRO_5017348867" description="REJ domain-containing protein" evidence="3">
    <location>
        <begin position="32"/>
        <end position="355"/>
    </location>
</feature>
<keyword evidence="2" id="KW-1133">Transmembrane helix</keyword>
<keyword evidence="3" id="KW-0732">Signal</keyword>
<keyword evidence="2" id="KW-0812">Transmembrane</keyword>
<feature type="compositionally biased region" description="Low complexity" evidence="1">
    <location>
        <begin position="277"/>
        <end position="294"/>
    </location>
</feature>
<sequence>MGCLLGPPAECSVKPYAVLLLCLLCTTPIRTVSDLETAAEVATAKILLDNDGARSNSTTTIAPSAGNPLVASSLSSSEPPIAPDTPAPSAGLPGSQNSSDTQPLVQPRNTPPPPPSEPSSPPVSVSSSSGSAAGSVVSTSTPAASMSKPSNGPSSPSGVSSSQSSPAQSEPSSASSASTGTSVTPSSSTPPPSTPGAPASVPQGSPSDVPSSPSSASPPTSAGSLPSSLSSDLPSSSSLGSPVSSAATSVPPSGPLSIASSDSQWRFNISAFGSDLSPSGASASSSGASEEAPAVKSPQPVAVPEAPSPPNIGAILGGVFAVAVACGMIVVGICWFQKTRDDQYVRHTPQDIGDL</sequence>
<protein>
    <recommendedName>
        <fullName evidence="6">REJ domain-containing protein</fullName>
    </recommendedName>
</protein>
<feature type="compositionally biased region" description="Polar residues" evidence="1">
    <location>
        <begin position="94"/>
        <end position="108"/>
    </location>
</feature>
<feature type="transmembrane region" description="Helical" evidence="2">
    <location>
        <begin position="312"/>
        <end position="336"/>
    </location>
</feature>
<organism evidence="4 5">
    <name type="scientific">Chara braunii</name>
    <name type="common">Braun's stonewort</name>
    <dbReference type="NCBI Taxonomy" id="69332"/>
    <lineage>
        <taxon>Eukaryota</taxon>
        <taxon>Viridiplantae</taxon>
        <taxon>Streptophyta</taxon>
        <taxon>Charophyceae</taxon>
        <taxon>Charales</taxon>
        <taxon>Characeae</taxon>
        <taxon>Chara</taxon>
    </lineage>
</organism>
<comment type="caution">
    <text evidence="4">The sequence shown here is derived from an EMBL/GenBank/DDBJ whole genome shotgun (WGS) entry which is preliminary data.</text>
</comment>
<dbReference type="OMA" id="IETMTTK"/>
<feature type="region of interest" description="Disordered" evidence="1">
    <location>
        <begin position="275"/>
        <end position="303"/>
    </location>
</feature>
<dbReference type="STRING" id="69332.A0A388LEF7"/>
<dbReference type="Gramene" id="GBG80681">
    <property type="protein sequence ID" value="GBG80681"/>
    <property type="gene ID" value="CBR_g31140"/>
</dbReference>
<proteinExistence type="predicted"/>
<feature type="compositionally biased region" description="Polar residues" evidence="1">
    <location>
        <begin position="53"/>
        <end position="62"/>
    </location>
</feature>
<gene>
    <name evidence="4" type="ORF">CBR_g31140</name>
</gene>
<dbReference type="AlphaFoldDB" id="A0A388LEF7"/>
<evidence type="ECO:0000256" key="2">
    <source>
        <dbReference type="SAM" id="Phobius"/>
    </source>
</evidence>
<dbReference type="EMBL" id="BFEA01000353">
    <property type="protein sequence ID" value="GBG80681.1"/>
    <property type="molecule type" value="Genomic_DNA"/>
</dbReference>
<reference evidence="4 5" key="1">
    <citation type="journal article" date="2018" name="Cell">
        <title>The Chara Genome: Secondary Complexity and Implications for Plant Terrestrialization.</title>
        <authorList>
            <person name="Nishiyama T."/>
            <person name="Sakayama H."/>
            <person name="Vries J.D."/>
            <person name="Buschmann H."/>
            <person name="Saint-Marcoux D."/>
            <person name="Ullrich K.K."/>
            <person name="Haas F.B."/>
            <person name="Vanderstraeten L."/>
            <person name="Becker D."/>
            <person name="Lang D."/>
            <person name="Vosolsobe S."/>
            <person name="Rombauts S."/>
            <person name="Wilhelmsson P.K.I."/>
            <person name="Janitza P."/>
            <person name="Kern R."/>
            <person name="Heyl A."/>
            <person name="Rumpler F."/>
            <person name="Villalobos L.I.A.C."/>
            <person name="Clay J.M."/>
            <person name="Skokan R."/>
            <person name="Toyoda A."/>
            <person name="Suzuki Y."/>
            <person name="Kagoshima H."/>
            <person name="Schijlen E."/>
            <person name="Tajeshwar N."/>
            <person name="Catarino B."/>
            <person name="Hetherington A.J."/>
            <person name="Saltykova A."/>
            <person name="Bonnot C."/>
            <person name="Breuninger H."/>
            <person name="Symeonidi A."/>
            <person name="Radhakrishnan G.V."/>
            <person name="Van Nieuwerburgh F."/>
            <person name="Deforce D."/>
            <person name="Chang C."/>
            <person name="Karol K.G."/>
            <person name="Hedrich R."/>
            <person name="Ulvskov P."/>
            <person name="Glockner G."/>
            <person name="Delwiche C.F."/>
            <person name="Petrasek J."/>
            <person name="Van de Peer Y."/>
            <person name="Friml J."/>
            <person name="Beilby M."/>
            <person name="Dolan L."/>
            <person name="Kohara Y."/>
            <person name="Sugano S."/>
            <person name="Fujiyama A."/>
            <person name="Delaux P.-M."/>
            <person name="Quint M."/>
            <person name="TheiBen G."/>
            <person name="Hagemann M."/>
            <person name="Harholt J."/>
            <person name="Dunand C."/>
            <person name="Zachgo S."/>
            <person name="Langdale J."/>
            <person name="Maumus F."/>
            <person name="Straeten D.V.D."/>
            <person name="Gould S.B."/>
            <person name="Rensing S.A."/>
        </authorList>
    </citation>
    <scope>NUCLEOTIDE SEQUENCE [LARGE SCALE GENOMIC DNA]</scope>
    <source>
        <strain evidence="4 5">S276</strain>
    </source>
</reference>
<keyword evidence="5" id="KW-1185">Reference proteome</keyword>
<feature type="region of interest" description="Disordered" evidence="1">
    <location>
        <begin position="52"/>
        <end position="260"/>
    </location>
</feature>
<name>A0A388LEF7_CHABU</name>
<accession>A0A388LEF7</accession>
<feature type="compositionally biased region" description="Pro residues" evidence="1">
    <location>
        <begin position="109"/>
        <end position="121"/>
    </location>
</feature>
<evidence type="ECO:0000313" key="4">
    <source>
        <dbReference type="EMBL" id="GBG80681.1"/>
    </source>
</evidence>
<feature type="compositionally biased region" description="Low complexity" evidence="1">
    <location>
        <begin position="122"/>
        <end position="187"/>
    </location>
</feature>
<evidence type="ECO:0000256" key="1">
    <source>
        <dbReference type="SAM" id="MobiDB-lite"/>
    </source>
</evidence>
<feature type="compositionally biased region" description="Low complexity" evidence="1">
    <location>
        <begin position="196"/>
        <end position="251"/>
    </location>
</feature>
<keyword evidence="2" id="KW-0472">Membrane</keyword>